<dbReference type="Proteomes" id="UP000054498">
    <property type="component" value="Unassembled WGS sequence"/>
</dbReference>
<name>A0A0D2MSF4_9CHLO</name>
<sequence>MLQELQAYLAADKTFADGLERLDAQAVLDRARQLLRRSPAFWRAIRQATAGDVE</sequence>
<dbReference type="EMBL" id="KK100869">
    <property type="protein sequence ID" value="KIZ03347.1"/>
    <property type="molecule type" value="Genomic_DNA"/>
</dbReference>
<dbReference type="RefSeq" id="XP_013902366.1">
    <property type="nucleotide sequence ID" value="XM_014046912.1"/>
</dbReference>
<evidence type="ECO:0000313" key="1">
    <source>
        <dbReference type="EMBL" id="KIZ03347.1"/>
    </source>
</evidence>
<accession>A0A0D2MSF4</accession>
<dbReference type="KEGG" id="mng:MNEG_4608"/>
<gene>
    <name evidence="1" type="ORF">MNEG_4608</name>
</gene>
<dbReference type="GeneID" id="25737485"/>
<evidence type="ECO:0000313" key="2">
    <source>
        <dbReference type="Proteomes" id="UP000054498"/>
    </source>
</evidence>
<dbReference type="AlphaFoldDB" id="A0A0D2MSF4"/>
<organism evidence="1 2">
    <name type="scientific">Monoraphidium neglectum</name>
    <dbReference type="NCBI Taxonomy" id="145388"/>
    <lineage>
        <taxon>Eukaryota</taxon>
        <taxon>Viridiplantae</taxon>
        <taxon>Chlorophyta</taxon>
        <taxon>core chlorophytes</taxon>
        <taxon>Chlorophyceae</taxon>
        <taxon>CS clade</taxon>
        <taxon>Sphaeropleales</taxon>
        <taxon>Selenastraceae</taxon>
        <taxon>Monoraphidium</taxon>
    </lineage>
</organism>
<reference evidence="1 2" key="1">
    <citation type="journal article" date="2013" name="BMC Genomics">
        <title>Reconstruction of the lipid metabolism for the microalga Monoraphidium neglectum from its genome sequence reveals characteristics suitable for biofuel production.</title>
        <authorList>
            <person name="Bogen C."/>
            <person name="Al-Dilaimi A."/>
            <person name="Albersmeier A."/>
            <person name="Wichmann J."/>
            <person name="Grundmann M."/>
            <person name="Rupp O."/>
            <person name="Lauersen K.J."/>
            <person name="Blifernez-Klassen O."/>
            <person name="Kalinowski J."/>
            <person name="Goesmann A."/>
            <person name="Mussgnug J.H."/>
            <person name="Kruse O."/>
        </authorList>
    </citation>
    <scope>NUCLEOTIDE SEQUENCE [LARGE SCALE GENOMIC DNA]</scope>
    <source>
        <strain evidence="1 2">SAG 48.87</strain>
    </source>
</reference>
<protein>
    <submittedName>
        <fullName evidence="1">Uncharacterized protein</fullName>
    </submittedName>
</protein>
<keyword evidence="2" id="KW-1185">Reference proteome</keyword>
<proteinExistence type="predicted"/>
<feature type="non-terminal residue" evidence="1">
    <location>
        <position position="54"/>
    </location>
</feature>